<feature type="non-terminal residue" evidence="1">
    <location>
        <position position="114"/>
    </location>
</feature>
<dbReference type="EMBL" id="GL766784">
    <property type="protein sequence ID" value="EFZ14595.1"/>
    <property type="molecule type" value="Genomic_DNA"/>
</dbReference>
<gene>
    <name evidence="1" type="ORF">SINV_14620</name>
</gene>
<organism>
    <name type="scientific">Solenopsis invicta</name>
    <name type="common">Red imported fire ant</name>
    <name type="synonym">Solenopsis wagneri</name>
    <dbReference type="NCBI Taxonomy" id="13686"/>
    <lineage>
        <taxon>Eukaryota</taxon>
        <taxon>Metazoa</taxon>
        <taxon>Ecdysozoa</taxon>
        <taxon>Arthropoda</taxon>
        <taxon>Hexapoda</taxon>
        <taxon>Insecta</taxon>
        <taxon>Pterygota</taxon>
        <taxon>Neoptera</taxon>
        <taxon>Endopterygota</taxon>
        <taxon>Hymenoptera</taxon>
        <taxon>Apocrita</taxon>
        <taxon>Aculeata</taxon>
        <taxon>Formicoidea</taxon>
        <taxon>Formicidae</taxon>
        <taxon>Myrmicinae</taxon>
        <taxon>Solenopsis</taxon>
    </lineage>
</organism>
<reference evidence="1" key="1">
    <citation type="journal article" date="2011" name="Proc. Natl. Acad. Sci. U.S.A.">
        <title>The genome of the fire ant Solenopsis invicta.</title>
        <authorList>
            <person name="Wurm Y."/>
            <person name="Wang J."/>
            <person name="Riba-Grognuz O."/>
            <person name="Corona M."/>
            <person name="Nygaard S."/>
            <person name="Hunt B.G."/>
            <person name="Ingram K.K."/>
            <person name="Falquet L."/>
            <person name="Nipitwattanaphon M."/>
            <person name="Gotzek D."/>
            <person name="Dijkstra M.B."/>
            <person name="Oettler J."/>
            <person name="Comtesse F."/>
            <person name="Shih C.J."/>
            <person name="Wu W.J."/>
            <person name="Yang C.C."/>
            <person name="Thomas J."/>
            <person name="Beaudoing E."/>
            <person name="Pradervand S."/>
            <person name="Flegel V."/>
            <person name="Cook E.D."/>
            <person name="Fabbretti R."/>
            <person name="Stockinger H."/>
            <person name="Long L."/>
            <person name="Farmerie W.G."/>
            <person name="Oakey J."/>
            <person name="Boomsma J.J."/>
            <person name="Pamilo P."/>
            <person name="Yi S.V."/>
            <person name="Heinze J."/>
            <person name="Goodisman M.A."/>
            <person name="Farinelli L."/>
            <person name="Harshman K."/>
            <person name="Hulo N."/>
            <person name="Cerutti L."/>
            <person name="Xenarios I."/>
            <person name="Shoemaker D."/>
            <person name="Keller L."/>
        </authorList>
    </citation>
    <scope>NUCLEOTIDE SEQUENCE [LARGE SCALE GENOMIC DNA]</scope>
</reference>
<feature type="non-terminal residue" evidence="1">
    <location>
        <position position="1"/>
    </location>
</feature>
<sequence length="114" mass="12906">VILIAITSIITPRKIPIVKKRHTLKITIALMFGWQFWTIGKSEYYGRNLCGIFGRTLANFWTIFAGTMKYSAGSNYLAARRPSSPHVTKSVKSKILMQMDRDPQRSSQVTIAIT</sequence>
<name>E9IXV8_SOLIN</name>
<proteinExistence type="predicted"/>
<evidence type="ECO:0000313" key="1">
    <source>
        <dbReference type="EMBL" id="EFZ14595.1"/>
    </source>
</evidence>
<protein>
    <submittedName>
        <fullName evidence="1">Uncharacterized protein</fullName>
    </submittedName>
</protein>
<dbReference type="AlphaFoldDB" id="E9IXV8"/>
<accession>E9IXV8</accession>
<dbReference type="HOGENOM" id="CLU_2127357_0_0_1"/>